<reference evidence="3 4" key="1">
    <citation type="journal article" date="2009" name="Nat. Genet.">
        <title>Comparative genomic and phylogeographic analysis of Mycobacterium leprae.</title>
        <authorList>
            <person name="Monot M."/>
            <person name="Honore N."/>
            <person name="Garnier T."/>
            <person name="Zidane N."/>
            <person name="Sherafi D."/>
            <person name="Paniz-Mondolfi A."/>
            <person name="Matsuoka M."/>
            <person name="Taylor G.M."/>
            <person name="Donoghue H.D."/>
            <person name="Bouwman A."/>
            <person name="Mays S."/>
            <person name="Watson C."/>
            <person name="Lockwood D."/>
            <person name="Khamispour A."/>
            <person name="Dowlati Y."/>
            <person name="Jianping S."/>
            <person name="Rea T.H."/>
            <person name="Vera-Cabrera L."/>
            <person name="Stefani M.M."/>
            <person name="Banu S."/>
            <person name="Macdonald M."/>
            <person name="Sapkota B.R."/>
            <person name="Spencer J.S."/>
            <person name="Thomas J."/>
            <person name="Harshman K."/>
            <person name="Singh P."/>
            <person name="Busso P."/>
            <person name="Gattiker A."/>
            <person name="Rougemont J."/>
            <person name="Brennan P.J."/>
            <person name="Cole S.T."/>
        </authorList>
    </citation>
    <scope>NUCLEOTIDE SEQUENCE [LARGE SCALE GENOMIC DNA]</scope>
    <source>
        <strain evidence="4">Br4923</strain>
    </source>
</reference>
<name>A0A0H3N046_MYCLB</name>
<dbReference type="EMBL" id="FM211192">
    <property type="protein sequence ID" value="CAR71878.1"/>
    <property type="molecule type" value="Genomic_DNA"/>
</dbReference>
<accession>A0A0H3N046</accession>
<dbReference type="InterPro" id="IPR029063">
    <property type="entry name" value="SAM-dependent_MTases_sf"/>
</dbReference>
<dbReference type="SUPFAM" id="SSF53335">
    <property type="entry name" value="S-adenosyl-L-methionine-dependent methyltransferases"/>
    <property type="match status" value="1"/>
</dbReference>
<organism evidence="3 4">
    <name type="scientific">Mycobacterium leprae (strain Br4923)</name>
    <dbReference type="NCBI Taxonomy" id="561304"/>
    <lineage>
        <taxon>Bacteria</taxon>
        <taxon>Bacillati</taxon>
        <taxon>Actinomycetota</taxon>
        <taxon>Actinomycetes</taxon>
        <taxon>Mycobacteriales</taxon>
        <taxon>Mycobacteriaceae</taxon>
        <taxon>Mycobacterium</taxon>
    </lineage>
</organism>
<dbReference type="CDD" id="cd02440">
    <property type="entry name" value="AdoMet_MTases"/>
    <property type="match status" value="1"/>
</dbReference>
<gene>
    <name evidence="3" type="ordered locus">MLBr01783</name>
</gene>
<dbReference type="Pfam" id="PF13847">
    <property type="entry name" value="Methyltransf_31"/>
    <property type="match status" value="1"/>
</dbReference>
<dbReference type="KEGG" id="mlb:MLBr01783"/>
<dbReference type="PANTHER" id="PTHR45128">
    <property type="entry name" value="METHYLTRANSFERASE TYPE 11"/>
    <property type="match status" value="1"/>
</dbReference>
<evidence type="ECO:0000313" key="3">
    <source>
        <dbReference type="EMBL" id="CAR71878.1"/>
    </source>
</evidence>
<dbReference type="InterPro" id="IPR053173">
    <property type="entry name" value="SAM-binding_MTase"/>
</dbReference>
<dbReference type="InterPro" id="IPR048711">
    <property type="entry name" value="WHD_Rv2258c"/>
</dbReference>
<proteinExistence type="predicted"/>
<evidence type="ECO:0000259" key="1">
    <source>
        <dbReference type="Pfam" id="PF13847"/>
    </source>
</evidence>
<dbReference type="Pfam" id="PF21320">
    <property type="entry name" value="WHD_Rv2258c"/>
    <property type="match status" value="1"/>
</dbReference>
<feature type="domain" description="S-adenosylmethionine-dependent methyltransferase Rv2258c-like winged HTH" evidence="2">
    <location>
        <begin position="2"/>
        <end position="55"/>
    </location>
</feature>
<dbReference type="Proteomes" id="UP000006900">
    <property type="component" value="Chromosome"/>
</dbReference>
<dbReference type="InterPro" id="IPR025714">
    <property type="entry name" value="Methyltranfer_dom"/>
</dbReference>
<dbReference type="PANTHER" id="PTHR45128:SF1">
    <property type="entry name" value="S-ADENOSYLMETHIONINE-DEPENDENT METHYLTRANSFERASE RV2258C"/>
    <property type="match status" value="1"/>
</dbReference>
<evidence type="ECO:0000313" key="4">
    <source>
        <dbReference type="Proteomes" id="UP000006900"/>
    </source>
</evidence>
<protein>
    <submittedName>
        <fullName evidence="3">Transcriptional regulator</fullName>
    </submittedName>
</protein>
<evidence type="ECO:0000259" key="2">
    <source>
        <dbReference type="Pfam" id="PF21320"/>
    </source>
</evidence>
<dbReference type="AlphaFoldDB" id="A0A0H3N046"/>
<dbReference type="Gene3D" id="3.40.50.150">
    <property type="entry name" value="Vaccinia Virus protein VP39"/>
    <property type="match status" value="1"/>
</dbReference>
<dbReference type="HOGENOM" id="CLU_063529_1_1_11"/>
<feature type="domain" description="Methyltransferase" evidence="1">
    <location>
        <begin position="132"/>
        <end position="247"/>
    </location>
</feature>
<sequence>MVGLSLVTSTQIAYVAGLNERYVREWLGDMTTGHVVDYYAETGTYSLSVHRVAVLVWATGTNNLASVAQFIPLFSGFEQQFIGGFCDDVGGPYSEFPRFYSLMAEMSGAMFDAAFVDVVLPLANGLPERLRSGAGVADFDCGSGHVVNVLVRAFPASWFIGIDFSNEAVAIHTAEEDRLGLGTVTFESHNLARLDKAAAYDVITVFDASHDHAQPVRVLENIYQALRPGDVLLMASIKVSSQLEDNVDVLMSIYLYTASLMHCMTVSLALQGAPDWMRCGEGGWPPRCSATRDWTTCGWSISSPTRSTTTYIYIATKLPRLT</sequence>